<keyword evidence="5 12" id="KW-0732">Signal</keyword>
<dbReference type="OrthoDB" id="9760333at2"/>
<dbReference type="SUPFAM" id="SSF56935">
    <property type="entry name" value="Porins"/>
    <property type="match status" value="1"/>
</dbReference>
<proteinExistence type="inferred from homology"/>
<comment type="similarity">
    <text evidence="10 11">Belongs to the TonB-dependent receptor family.</text>
</comment>
<evidence type="ECO:0000256" key="3">
    <source>
        <dbReference type="ARBA" id="ARBA00022452"/>
    </source>
</evidence>
<comment type="subcellular location">
    <subcellularLocation>
        <location evidence="1 10">Cell outer membrane</location>
        <topology evidence="1 10">Multi-pass membrane protein</topology>
    </subcellularLocation>
</comment>
<sequence length="678" mass="72969">MRPLRRQPRATLPTLLLGRLLILAALAAALPVLAAADDLNPSALERLVKEPVTTSATGKPQRAGDAPVAMDIITAEQIRRSGAHDIPGVLARYTTLDVIRFTPDDYAVGVRGYATPNVPRLLVLVDGRQVYLDDYGRTIWSAIPVQLSEIRQIEVVRGPNSALFGFNAAAGVINILTYNPAHDRVSNLVLRGGTGAYGEVSGVATTPLPGDGGLRISTGLRRQDPFWRGLTDVDQRVSPRNAQLAGTARFGLGPDVRVGLDASYAAATTGQRDFAFSTRQELEVWSLRGRVSAETGLGVLAASVYHNGLGLRVGGTPATQQGVTTIELSDTIKPGPAHTLRPFLQYRQNALQQSDDWRLSGNLVTGQSARVGYRVASAGGMWNWAIADGLEWTAAVRYDQLWLHGAGYDGPGQPFSDAEYDRRGFGTLAWNAGLVWKASPADTVRLSVARGIQPPTLLDLGARIGSRAVVLAGSPFAPITVVDDYEIGYRRRLEPLATDIELTAFTQANRAMTSTLGAYPTLWPPAVAAPTIVPVSLGTSHVTGLEIGTTTRLGPELEVGLKYRGAFTGGRLMPAYIEYQRASPRHIAIAHVGWTHGRWEADLFTRYASSAAGYRFSGTGSGLVLVKDYVTASARLAWRVTPKLTMALEGEDVLQAYQAQSIGSLVERRIYLSLRADF</sequence>
<dbReference type="Gene3D" id="2.40.170.20">
    <property type="entry name" value="TonB-dependent receptor, beta-barrel domain"/>
    <property type="match status" value="1"/>
</dbReference>
<evidence type="ECO:0000256" key="7">
    <source>
        <dbReference type="ARBA" id="ARBA00023136"/>
    </source>
</evidence>
<evidence type="ECO:0000256" key="12">
    <source>
        <dbReference type="SAM" id="SignalP"/>
    </source>
</evidence>
<keyword evidence="8 15" id="KW-0675">Receptor</keyword>
<dbReference type="GO" id="GO:0015344">
    <property type="term" value="F:siderophore uptake transmembrane transporter activity"/>
    <property type="evidence" value="ECO:0007669"/>
    <property type="project" value="TreeGrafter"/>
</dbReference>
<keyword evidence="6 11" id="KW-0798">TonB box</keyword>
<dbReference type="EMBL" id="VWPK01000056">
    <property type="protein sequence ID" value="KAA5609219.1"/>
    <property type="molecule type" value="Genomic_DNA"/>
</dbReference>
<dbReference type="InterPro" id="IPR012910">
    <property type="entry name" value="Plug_dom"/>
</dbReference>
<dbReference type="PANTHER" id="PTHR30069">
    <property type="entry name" value="TONB-DEPENDENT OUTER MEMBRANE RECEPTOR"/>
    <property type="match status" value="1"/>
</dbReference>
<feature type="domain" description="TonB-dependent receptor plug" evidence="14">
    <location>
        <begin position="65"/>
        <end position="172"/>
    </location>
</feature>
<evidence type="ECO:0000256" key="1">
    <source>
        <dbReference type="ARBA" id="ARBA00004571"/>
    </source>
</evidence>
<dbReference type="InterPro" id="IPR039426">
    <property type="entry name" value="TonB-dep_rcpt-like"/>
</dbReference>
<feature type="domain" description="TonB-dependent receptor-like beta-barrel" evidence="13">
    <location>
        <begin position="201"/>
        <end position="649"/>
    </location>
</feature>
<accession>A0A5M6IMX2</accession>
<evidence type="ECO:0000256" key="5">
    <source>
        <dbReference type="ARBA" id="ARBA00022729"/>
    </source>
</evidence>
<organism evidence="15 16">
    <name type="scientific">Rhodovastum atsumiense</name>
    <dbReference type="NCBI Taxonomy" id="504468"/>
    <lineage>
        <taxon>Bacteria</taxon>
        <taxon>Pseudomonadati</taxon>
        <taxon>Pseudomonadota</taxon>
        <taxon>Alphaproteobacteria</taxon>
        <taxon>Acetobacterales</taxon>
        <taxon>Acetobacteraceae</taxon>
        <taxon>Rhodovastum</taxon>
    </lineage>
</organism>
<keyword evidence="9 10" id="KW-0998">Cell outer membrane</keyword>
<keyword evidence="3 10" id="KW-1134">Transmembrane beta strand</keyword>
<comment type="caution">
    <text evidence="15">The sequence shown here is derived from an EMBL/GenBank/DDBJ whole genome shotgun (WGS) entry which is preliminary data.</text>
</comment>
<protein>
    <submittedName>
        <fullName evidence="15">TonB-dependent receptor plug domain-containing protein</fullName>
    </submittedName>
</protein>
<name>A0A5M6IMX2_9PROT</name>
<evidence type="ECO:0000313" key="15">
    <source>
        <dbReference type="EMBL" id="KAA5609219.1"/>
    </source>
</evidence>
<dbReference type="Pfam" id="PF07715">
    <property type="entry name" value="Plug"/>
    <property type="match status" value="1"/>
</dbReference>
<dbReference type="PANTHER" id="PTHR30069:SF29">
    <property type="entry name" value="HEMOGLOBIN AND HEMOGLOBIN-HAPTOGLOBIN-BINDING PROTEIN 1-RELATED"/>
    <property type="match status" value="1"/>
</dbReference>
<keyword evidence="4 10" id="KW-0812">Transmembrane</keyword>
<evidence type="ECO:0000259" key="13">
    <source>
        <dbReference type="Pfam" id="PF00593"/>
    </source>
</evidence>
<dbReference type="AlphaFoldDB" id="A0A5M6IMX2"/>
<dbReference type="InterPro" id="IPR037066">
    <property type="entry name" value="Plug_dom_sf"/>
</dbReference>
<evidence type="ECO:0000313" key="16">
    <source>
        <dbReference type="Proteomes" id="UP000325255"/>
    </source>
</evidence>
<dbReference type="Pfam" id="PF00593">
    <property type="entry name" value="TonB_dep_Rec_b-barrel"/>
    <property type="match status" value="1"/>
</dbReference>
<evidence type="ECO:0000256" key="4">
    <source>
        <dbReference type="ARBA" id="ARBA00022692"/>
    </source>
</evidence>
<keyword evidence="7 10" id="KW-0472">Membrane</keyword>
<dbReference type="PROSITE" id="PS52016">
    <property type="entry name" value="TONB_DEPENDENT_REC_3"/>
    <property type="match status" value="1"/>
</dbReference>
<reference evidence="15 16" key="1">
    <citation type="submission" date="2019-09" db="EMBL/GenBank/DDBJ databases">
        <title>Genome sequence of Rhodovastum atsumiense, a diverse member of the Acetobacteraceae family of non-sulfur purple photosynthetic bacteria.</title>
        <authorList>
            <person name="Meyer T."/>
            <person name="Kyndt J."/>
        </authorList>
    </citation>
    <scope>NUCLEOTIDE SEQUENCE [LARGE SCALE GENOMIC DNA]</scope>
    <source>
        <strain evidence="15 16">DSM 21279</strain>
    </source>
</reference>
<dbReference type="GO" id="GO:0044718">
    <property type="term" value="P:siderophore transmembrane transport"/>
    <property type="evidence" value="ECO:0007669"/>
    <property type="project" value="TreeGrafter"/>
</dbReference>
<dbReference type="RefSeq" id="WP_150044107.1">
    <property type="nucleotide sequence ID" value="NZ_OW485601.1"/>
</dbReference>
<gene>
    <name evidence="15" type="ORF">F1189_25350</name>
</gene>
<evidence type="ECO:0000256" key="2">
    <source>
        <dbReference type="ARBA" id="ARBA00022448"/>
    </source>
</evidence>
<keyword evidence="16" id="KW-1185">Reference proteome</keyword>
<evidence type="ECO:0000256" key="8">
    <source>
        <dbReference type="ARBA" id="ARBA00023170"/>
    </source>
</evidence>
<keyword evidence="2 10" id="KW-0813">Transport</keyword>
<evidence type="ECO:0000256" key="6">
    <source>
        <dbReference type="ARBA" id="ARBA00023077"/>
    </source>
</evidence>
<evidence type="ECO:0000256" key="10">
    <source>
        <dbReference type="PROSITE-ProRule" id="PRU01360"/>
    </source>
</evidence>
<evidence type="ECO:0000259" key="14">
    <source>
        <dbReference type="Pfam" id="PF07715"/>
    </source>
</evidence>
<dbReference type="InterPro" id="IPR036942">
    <property type="entry name" value="Beta-barrel_TonB_sf"/>
</dbReference>
<evidence type="ECO:0000256" key="11">
    <source>
        <dbReference type="RuleBase" id="RU003357"/>
    </source>
</evidence>
<evidence type="ECO:0000256" key="9">
    <source>
        <dbReference type="ARBA" id="ARBA00023237"/>
    </source>
</evidence>
<feature type="signal peptide" evidence="12">
    <location>
        <begin position="1"/>
        <end position="34"/>
    </location>
</feature>
<dbReference type="Proteomes" id="UP000325255">
    <property type="component" value="Unassembled WGS sequence"/>
</dbReference>
<dbReference type="InterPro" id="IPR000531">
    <property type="entry name" value="Beta-barrel_TonB"/>
</dbReference>
<dbReference type="GO" id="GO:0009279">
    <property type="term" value="C:cell outer membrane"/>
    <property type="evidence" value="ECO:0007669"/>
    <property type="project" value="UniProtKB-SubCell"/>
</dbReference>
<dbReference type="Gene3D" id="2.170.130.10">
    <property type="entry name" value="TonB-dependent receptor, plug domain"/>
    <property type="match status" value="1"/>
</dbReference>
<feature type="chain" id="PRO_5024341007" evidence="12">
    <location>
        <begin position="35"/>
        <end position="678"/>
    </location>
</feature>